<sequence>MIGFTWSPAYKLLIPKTPDIFNAHRDCSSAGLGLALGAAVVDITGYPSRRNYPLALMTMGVNPNVKVLPEEVWVHIATMVGKESFSDLLSMKQANKFFRSVAKSEEVYKHARLVKLPPFAYLRFLERSERRLIKQCLKNGNPEAVFLKGHQQYFTVGDEEVGWNYIVQPL</sequence>
<dbReference type="SUPFAM" id="SSF81383">
    <property type="entry name" value="F-box domain"/>
    <property type="match status" value="1"/>
</dbReference>
<dbReference type="Proteomes" id="UP001341840">
    <property type="component" value="Unassembled WGS sequence"/>
</dbReference>
<proteinExistence type="predicted"/>
<organism evidence="2 3">
    <name type="scientific">Stylosanthes scabra</name>
    <dbReference type="NCBI Taxonomy" id="79078"/>
    <lineage>
        <taxon>Eukaryota</taxon>
        <taxon>Viridiplantae</taxon>
        <taxon>Streptophyta</taxon>
        <taxon>Embryophyta</taxon>
        <taxon>Tracheophyta</taxon>
        <taxon>Spermatophyta</taxon>
        <taxon>Magnoliopsida</taxon>
        <taxon>eudicotyledons</taxon>
        <taxon>Gunneridae</taxon>
        <taxon>Pentapetalae</taxon>
        <taxon>rosids</taxon>
        <taxon>fabids</taxon>
        <taxon>Fabales</taxon>
        <taxon>Fabaceae</taxon>
        <taxon>Papilionoideae</taxon>
        <taxon>50 kb inversion clade</taxon>
        <taxon>dalbergioids sensu lato</taxon>
        <taxon>Dalbergieae</taxon>
        <taxon>Pterocarpus clade</taxon>
        <taxon>Stylosanthes</taxon>
    </lineage>
</organism>
<reference evidence="2 3" key="1">
    <citation type="journal article" date="2023" name="Plants (Basel)">
        <title>Bridging the Gap: Combining Genomics and Transcriptomics Approaches to Understand Stylosanthes scabra, an Orphan Legume from the Brazilian Caatinga.</title>
        <authorList>
            <person name="Ferreira-Neto J.R.C."/>
            <person name="da Silva M.D."/>
            <person name="Binneck E."/>
            <person name="de Melo N.F."/>
            <person name="da Silva R.H."/>
            <person name="de Melo A.L.T.M."/>
            <person name="Pandolfi V."/>
            <person name="Bustamante F.O."/>
            <person name="Brasileiro-Vidal A.C."/>
            <person name="Benko-Iseppon A.M."/>
        </authorList>
    </citation>
    <scope>NUCLEOTIDE SEQUENCE [LARGE SCALE GENOMIC DNA]</scope>
    <source>
        <tissue evidence="2">Leaves</tissue>
    </source>
</reference>
<protein>
    <recommendedName>
        <fullName evidence="1">At2g35280-like TPR domain-containing protein</fullName>
    </recommendedName>
</protein>
<feature type="domain" description="At2g35280-like TPR" evidence="1">
    <location>
        <begin position="125"/>
        <end position="166"/>
    </location>
</feature>
<dbReference type="EMBL" id="JASCZI010242080">
    <property type="protein sequence ID" value="MED6209471.1"/>
    <property type="molecule type" value="Genomic_DNA"/>
</dbReference>
<evidence type="ECO:0000259" key="1">
    <source>
        <dbReference type="Pfam" id="PF23310"/>
    </source>
</evidence>
<name>A0ABU6YJ46_9FABA</name>
<accession>A0ABU6YJ46</accession>
<dbReference type="PANTHER" id="PTHR33784">
    <property type="entry name" value="OS05G0482100 PROTEIN"/>
    <property type="match status" value="1"/>
</dbReference>
<evidence type="ECO:0000313" key="2">
    <source>
        <dbReference type="EMBL" id="MED6209471.1"/>
    </source>
</evidence>
<comment type="caution">
    <text evidence="2">The sequence shown here is derived from an EMBL/GenBank/DDBJ whole genome shotgun (WGS) entry which is preliminary data.</text>
</comment>
<evidence type="ECO:0000313" key="3">
    <source>
        <dbReference type="Proteomes" id="UP001341840"/>
    </source>
</evidence>
<keyword evidence="3" id="KW-1185">Reference proteome</keyword>
<dbReference type="InterPro" id="IPR057136">
    <property type="entry name" value="At2g35280_TPR_dom"/>
</dbReference>
<dbReference type="InterPro" id="IPR036047">
    <property type="entry name" value="F-box-like_dom_sf"/>
</dbReference>
<dbReference type="PANTHER" id="PTHR33784:SF10">
    <property type="entry name" value="F-BOX PROTEIN"/>
    <property type="match status" value="1"/>
</dbReference>
<dbReference type="InterPro" id="IPR040338">
    <property type="entry name" value="At1g67623-like"/>
</dbReference>
<dbReference type="Pfam" id="PF23310">
    <property type="entry name" value="TPR_27"/>
    <property type="match status" value="1"/>
</dbReference>
<dbReference type="CDD" id="cd09917">
    <property type="entry name" value="F-box_SF"/>
    <property type="match status" value="1"/>
</dbReference>
<gene>
    <name evidence="2" type="ORF">PIB30_055004</name>
</gene>